<evidence type="ECO:0000313" key="2">
    <source>
        <dbReference type="Proteomes" id="UP000204235"/>
    </source>
</evidence>
<protein>
    <submittedName>
        <fullName evidence="1">Uncharacterized protein</fullName>
    </submittedName>
</protein>
<proteinExistence type="predicted"/>
<accession>W8CZM6</accession>
<reference evidence="1 2" key="1">
    <citation type="journal article" date="2014" name="FEMS Microbiol. Lett.">
        <title>The genome of the Erwinia amylovora phage PhiEaH1 reveals greater diversity and broadens the applicability of phages for the treatment of fire blight.</title>
        <authorList>
            <person name="Meczker K."/>
            <person name="Domotor D."/>
            <person name="Vass J."/>
            <person name="Rakhely G."/>
            <person name="Schneider G."/>
            <person name="Kovacs T."/>
        </authorList>
    </citation>
    <scope>NUCLEOTIDE SEQUENCE [LARGE SCALE GENOMIC DNA]</scope>
</reference>
<dbReference type="Proteomes" id="UP000204235">
    <property type="component" value="Segment"/>
</dbReference>
<name>W8CZM6_9CAUD</name>
<dbReference type="RefSeq" id="YP_009010172.1">
    <property type="nucleotide sequence ID" value="NC_023610.1"/>
</dbReference>
<sequence length="53" mass="6124">MNATYAPTNHHRRLGFAFLITNQQASEKEHMAVRVIRKKRPVNPGRLIPFRPG</sequence>
<dbReference type="GeneID" id="18501015"/>
<dbReference type="EMBL" id="KF623294">
    <property type="protein sequence ID" value="AGX01841.1"/>
    <property type="molecule type" value="Genomic_DNA"/>
</dbReference>
<organism evidence="1 2">
    <name type="scientific">Erwinia phage PhiEaH1</name>
    <dbReference type="NCBI Taxonomy" id="1401669"/>
    <lineage>
        <taxon>Viruses</taxon>
        <taxon>Duplodnaviria</taxon>
        <taxon>Heunggongvirae</taxon>
        <taxon>Uroviricota</taxon>
        <taxon>Caudoviricetes</taxon>
        <taxon>Chimalliviridae</taxon>
        <taxon>Iapetusvirus</taxon>
        <taxon>Iapetusvirus EaH1</taxon>
    </lineage>
</organism>
<keyword evidence="2" id="KW-1185">Reference proteome</keyword>
<dbReference type="KEGG" id="vg:18501015"/>
<evidence type="ECO:0000313" key="1">
    <source>
        <dbReference type="EMBL" id="AGX01841.1"/>
    </source>
</evidence>